<evidence type="ECO:0000313" key="2">
    <source>
        <dbReference type="EMBL" id="NWD93601.1"/>
    </source>
</evidence>
<protein>
    <submittedName>
        <fullName evidence="2">Type III secretion system gatekeeper subunit SctW</fullName>
    </submittedName>
</protein>
<dbReference type="Pfam" id="PF07201">
    <property type="entry name" value="HrpJ"/>
    <property type="match status" value="1"/>
</dbReference>
<dbReference type="InterPro" id="IPR010812">
    <property type="entry name" value="HrpJ-like"/>
</dbReference>
<dbReference type="SUPFAM" id="SSF140591">
    <property type="entry name" value="Type III secretion system domain"/>
    <property type="match status" value="1"/>
</dbReference>
<dbReference type="InterPro" id="IPR013351">
    <property type="entry name" value="T3SS_TyeA-rel"/>
</dbReference>
<accession>A0ABX2QTF5</accession>
<feature type="domain" description="Hypersensitivity response secretion-like HrpJ" evidence="1">
    <location>
        <begin position="39"/>
        <end position="195"/>
    </location>
</feature>
<organism evidence="2 3">
    <name type="scientific">Pseudomonas reactans</name>
    <dbReference type="NCBI Taxonomy" id="117680"/>
    <lineage>
        <taxon>Bacteria</taxon>
        <taxon>Pseudomonadati</taxon>
        <taxon>Pseudomonadota</taxon>
        <taxon>Gammaproteobacteria</taxon>
        <taxon>Pseudomonadales</taxon>
        <taxon>Pseudomonadaceae</taxon>
        <taxon>Pseudomonas</taxon>
    </lineage>
</organism>
<dbReference type="InterPro" id="IPR013401">
    <property type="entry name" value="T3SS_LcrE"/>
</dbReference>
<proteinExistence type="predicted"/>
<dbReference type="Proteomes" id="UP000572863">
    <property type="component" value="Unassembled WGS sequence"/>
</dbReference>
<sequence length="354" mass="38147">MKVESSNDVQRVQRLDQPVVNTVAVPSPAKGVDDLGHLFSEEVAVNTQRLSERKMGVRVPATEQLVQLYDQLGHPAQATLASVSRRIRLQLLQKPSLEKLLDLTGGDPARAFVVLKQVVAQADSEVRPSEAALARDAIARLEVRFKGEIQAGLNIAVALQAACVDPNERQALRALYYTSVVTRQSLATMMQALLGVYGGEGFSTGLGIMRKALADDIAAMVSSMPTPLLRTLLLGLQSCGQLSSVLTGCRSLVQRLNIEQDAVTLLQRMLAYAGNGITVEELLRLGDELGGGATDRQVISLNALYPLLQQLPIALWPDSRARQDTLLALLAVIGELDRSMRGQAGITGRSRGLV</sequence>
<evidence type="ECO:0000313" key="3">
    <source>
        <dbReference type="Proteomes" id="UP000572863"/>
    </source>
</evidence>
<reference evidence="2 3" key="1">
    <citation type="submission" date="2020-04" db="EMBL/GenBank/DDBJ databases">
        <title>Molecular characterization of pseudomonads from Agaricus bisporus reveal novel blotch 2 pathogens in Western Europe.</title>
        <authorList>
            <person name="Taparia T."/>
            <person name="Krijger M."/>
            <person name="Haynes E."/>
            <person name="Elpinstone J.G."/>
            <person name="Noble R."/>
            <person name="Van Der Wolf J."/>
        </authorList>
    </citation>
    <scope>NUCLEOTIDE SEQUENCE [LARGE SCALE GENOMIC DNA]</scope>
    <source>
        <strain evidence="2 3">P7774</strain>
    </source>
</reference>
<comment type="caution">
    <text evidence="2">The sequence shown here is derived from an EMBL/GenBank/DDBJ whole genome shotgun (WGS) entry which is preliminary data.</text>
</comment>
<evidence type="ECO:0000259" key="1">
    <source>
        <dbReference type="Pfam" id="PF07201"/>
    </source>
</evidence>
<gene>
    <name evidence="2" type="primary">sctW</name>
    <name evidence="2" type="ORF">HX871_04180</name>
</gene>
<dbReference type="Gene3D" id="1.10.150.630">
    <property type="match status" value="1"/>
</dbReference>
<keyword evidence="3" id="KW-1185">Reference proteome</keyword>
<dbReference type="EMBL" id="JACARY010000005">
    <property type="protein sequence ID" value="NWD93601.1"/>
    <property type="molecule type" value="Genomic_DNA"/>
</dbReference>
<dbReference type="RefSeq" id="WP_025999788.1">
    <property type="nucleotide sequence ID" value="NZ_JACAQM010000002.1"/>
</dbReference>
<dbReference type="NCBIfam" id="TIGR02568">
    <property type="entry name" value="LcrE"/>
    <property type="match status" value="1"/>
</dbReference>
<name>A0ABX2QTF5_9PSED</name>
<dbReference type="NCBIfam" id="TIGR02511">
    <property type="entry name" value="type_III_tyeA"/>
    <property type="match status" value="1"/>
</dbReference>